<dbReference type="GO" id="GO:0003677">
    <property type="term" value="F:DNA binding"/>
    <property type="evidence" value="ECO:0007669"/>
    <property type="project" value="UniProtKB-KW"/>
</dbReference>
<comment type="similarity">
    <text evidence="1">Belongs to the LysR transcriptional regulatory family.</text>
</comment>
<accession>A0A318IM69</accession>
<sequence length="332" mass="37187">MDRLQSMRTFAKVVELGNFAKAADALDMSNAVVTRYVADLESHLGTRLLNRSTRKLSLTETGMVYLDRVRAILSDIDDADAIASYAAKKPSGTLRVYSVPHFGKAQLAPLLPEFAKEFPDVMLDIKITDHHVDLVEEGIDVGFYLDLQKIDGSMISRKLATSEVLLCASPAYLQEHGTPTTPEDISGHRCLNFNYDFLRDNWMAFDKRIGRDSYRAIPIQSKVISNNADVLRACALAGMGLVLRTSFQIDDDLAQGRLVRLFPEHCFGAVSISMVYPSRRQLSAKVRRFVDFVASKFPHPEEDIWLGTCPFRIHEEKLRELGIAHPGKVRTG</sequence>
<keyword evidence="4" id="KW-0804">Transcription</keyword>
<evidence type="ECO:0000256" key="2">
    <source>
        <dbReference type="ARBA" id="ARBA00023015"/>
    </source>
</evidence>
<evidence type="ECO:0000256" key="4">
    <source>
        <dbReference type="ARBA" id="ARBA00023163"/>
    </source>
</evidence>
<dbReference type="EMBL" id="QJKB01000021">
    <property type="protein sequence ID" value="PXX35302.1"/>
    <property type="molecule type" value="Genomic_DNA"/>
</dbReference>
<dbReference type="Proteomes" id="UP000247792">
    <property type="component" value="Unassembled WGS sequence"/>
</dbReference>
<dbReference type="Gene3D" id="3.40.190.290">
    <property type="match status" value="1"/>
</dbReference>
<dbReference type="InterPro" id="IPR005119">
    <property type="entry name" value="LysR_subst-bd"/>
</dbReference>
<dbReference type="InterPro" id="IPR000847">
    <property type="entry name" value="LysR_HTH_N"/>
</dbReference>
<dbReference type="OrthoDB" id="9026421at2"/>
<dbReference type="CDD" id="cd08422">
    <property type="entry name" value="PBP2_CrgA_like"/>
    <property type="match status" value="1"/>
</dbReference>
<dbReference type="SUPFAM" id="SSF46785">
    <property type="entry name" value="Winged helix' DNA-binding domain"/>
    <property type="match status" value="1"/>
</dbReference>
<feature type="domain" description="HTH lysR-type" evidence="5">
    <location>
        <begin position="1"/>
        <end position="59"/>
    </location>
</feature>
<evidence type="ECO:0000256" key="3">
    <source>
        <dbReference type="ARBA" id="ARBA00023125"/>
    </source>
</evidence>
<evidence type="ECO:0000259" key="5">
    <source>
        <dbReference type="PROSITE" id="PS50931"/>
    </source>
</evidence>
<dbReference type="RefSeq" id="WP_110258285.1">
    <property type="nucleotide sequence ID" value="NZ_QJKB01000021.1"/>
</dbReference>
<dbReference type="PROSITE" id="PS50931">
    <property type="entry name" value="HTH_LYSR"/>
    <property type="match status" value="1"/>
</dbReference>
<dbReference type="Gene3D" id="1.10.10.10">
    <property type="entry name" value="Winged helix-like DNA-binding domain superfamily/Winged helix DNA-binding domain"/>
    <property type="match status" value="1"/>
</dbReference>
<dbReference type="AlphaFoldDB" id="A0A318IM69"/>
<dbReference type="SUPFAM" id="SSF53850">
    <property type="entry name" value="Periplasmic binding protein-like II"/>
    <property type="match status" value="1"/>
</dbReference>
<dbReference type="FunFam" id="1.10.10.10:FF:000001">
    <property type="entry name" value="LysR family transcriptional regulator"/>
    <property type="match status" value="1"/>
</dbReference>
<keyword evidence="2" id="KW-0805">Transcription regulation</keyword>
<organism evidence="6 7">
    <name type="scientific">Undibacterium pigrum</name>
    <dbReference type="NCBI Taxonomy" id="401470"/>
    <lineage>
        <taxon>Bacteria</taxon>
        <taxon>Pseudomonadati</taxon>
        <taxon>Pseudomonadota</taxon>
        <taxon>Betaproteobacteria</taxon>
        <taxon>Burkholderiales</taxon>
        <taxon>Oxalobacteraceae</taxon>
        <taxon>Undibacterium</taxon>
    </lineage>
</organism>
<reference evidence="6 7" key="1">
    <citation type="submission" date="2018-05" db="EMBL/GenBank/DDBJ databases">
        <title>Genomic Encyclopedia of Type Strains, Phase IV (KMG-IV): sequencing the most valuable type-strain genomes for metagenomic binning, comparative biology and taxonomic classification.</title>
        <authorList>
            <person name="Goeker M."/>
        </authorList>
    </citation>
    <scope>NUCLEOTIDE SEQUENCE [LARGE SCALE GENOMIC DNA]</scope>
    <source>
        <strain evidence="6 7">DSM 19792</strain>
    </source>
</reference>
<dbReference type="PANTHER" id="PTHR30537:SF5">
    <property type="entry name" value="HTH-TYPE TRANSCRIPTIONAL ACTIVATOR TTDR-RELATED"/>
    <property type="match status" value="1"/>
</dbReference>
<keyword evidence="7" id="KW-1185">Reference proteome</keyword>
<dbReference type="InterPro" id="IPR058163">
    <property type="entry name" value="LysR-type_TF_proteobact-type"/>
</dbReference>
<comment type="caution">
    <text evidence="6">The sequence shown here is derived from an EMBL/GenBank/DDBJ whole genome shotgun (WGS) entry which is preliminary data.</text>
</comment>
<dbReference type="PANTHER" id="PTHR30537">
    <property type="entry name" value="HTH-TYPE TRANSCRIPTIONAL REGULATOR"/>
    <property type="match status" value="1"/>
</dbReference>
<keyword evidence="3" id="KW-0238">DNA-binding</keyword>
<name>A0A318IM69_9BURK</name>
<dbReference type="Pfam" id="PF00126">
    <property type="entry name" value="HTH_1"/>
    <property type="match status" value="1"/>
</dbReference>
<dbReference type="GO" id="GO:0003700">
    <property type="term" value="F:DNA-binding transcription factor activity"/>
    <property type="evidence" value="ECO:0007669"/>
    <property type="project" value="InterPro"/>
</dbReference>
<dbReference type="Pfam" id="PF03466">
    <property type="entry name" value="LysR_substrate"/>
    <property type="match status" value="1"/>
</dbReference>
<dbReference type="InterPro" id="IPR036388">
    <property type="entry name" value="WH-like_DNA-bd_sf"/>
</dbReference>
<proteinExistence type="inferred from homology"/>
<dbReference type="InterPro" id="IPR036390">
    <property type="entry name" value="WH_DNA-bd_sf"/>
</dbReference>
<evidence type="ECO:0000313" key="6">
    <source>
        <dbReference type="EMBL" id="PXX35302.1"/>
    </source>
</evidence>
<protein>
    <submittedName>
        <fullName evidence="6">LysR family transcriptional regulator</fullName>
    </submittedName>
</protein>
<gene>
    <name evidence="6" type="ORF">DFR42_12137</name>
</gene>
<evidence type="ECO:0000256" key="1">
    <source>
        <dbReference type="ARBA" id="ARBA00009437"/>
    </source>
</evidence>
<evidence type="ECO:0000313" key="7">
    <source>
        <dbReference type="Proteomes" id="UP000247792"/>
    </source>
</evidence>